<evidence type="ECO:0000313" key="2">
    <source>
        <dbReference type="EMBL" id="CCB69920.1"/>
    </source>
</evidence>
<feature type="domain" description="FRG" evidence="1">
    <location>
        <begin position="21"/>
        <end position="145"/>
    </location>
</feature>
<dbReference type="EMBL" id="FQ859183">
    <property type="protein sequence ID" value="CCB69920.1"/>
    <property type="molecule type" value="Genomic_DNA"/>
</dbReference>
<organism evidence="2 3">
    <name type="scientific">Flavobacterium branchiophilum (strain FL-15)</name>
    <dbReference type="NCBI Taxonomy" id="1034807"/>
    <lineage>
        <taxon>Bacteria</taxon>
        <taxon>Pseudomonadati</taxon>
        <taxon>Bacteroidota</taxon>
        <taxon>Flavobacteriia</taxon>
        <taxon>Flavobacteriales</taxon>
        <taxon>Flavobacteriaceae</taxon>
        <taxon>Flavobacterium</taxon>
    </lineage>
</organism>
<dbReference type="HOGENOM" id="CLU_050026_3_1_10"/>
<dbReference type="AlphaFoldDB" id="G2Z1Y2"/>
<accession>G2Z1Y2</accession>
<evidence type="ECO:0000259" key="1">
    <source>
        <dbReference type="SMART" id="SM00901"/>
    </source>
</evidence>
<evidence type="ECO:0000313" key="3">
    <source>
        <dbReference type="Proteomes" id="UP000009186"/>
    </source>
</evidence>
<proteinExistence type="predicted"/>
<dbReference type="KEGG" id="fbr:FBFL15_1866"/>
<dbReference type="InterPro" id="IPR014966">
    <property type="entry name" value="FRG-dom"/>
</dbReference>
<dbReference type="STRING" id="1034807.FBFL15_1866"/>
<dbReference type="Proteomes" id="UP000009186">
    <property type="component" value="Chromosome"/>
</dbReference>
<dbReference type="eggNOG" id="ENOG502Z9DH">
    <property type="taxonomic scope" value="Bacteria"/>
</dbReference>
<gene>
    <name evidence="2" type="ordered locus">FBFL15_1866</name>
</gene>
<dbReference type="SMART" id="SM00901">
    <property type="entry name" value="FRG"/>
    <property type="match status" value="1"/>
</dbReference>
<dbReference type="Pfam" id="PF08867">
    <property type="entry name" value="FRG"/>
    <property type="match status" value="1"/>
</dbReference>
<protein>
    <recommendedName>
        <fullName evidence="1">FRG domain-containing protein</fullName>
    </recommendedName>
</protein>
<reference evidence="2 3" key="1">
    <citation type="journal article" date="2011" name="Appl. Environ. Microbiol.">
        <title>Complete genome sequence of the fish pathogen Flavobacterium branchiophilum.</title>
        <authorList>
            <consortium name="1:IP"/>
            <consortium name="Microbial Evolutionary Genomics,F-75015 Paris"/>
            <consortium name="France 2:CNRS"/>
            <consortium name="URA2171"/>
            <consortium name="F-75015 Paris,France 3:Unite de Virologie et Immunologie Mol."/>
            <consortium name="INRA,78352 Jouy en Josas Cedex"/>
            <consortium name="France. 4:Unite de Mathemathique"/>
            <consortium name="Informatique et Genome,INRA"/>
            <consortium name="78352 Jouy en Josas Cedex"/>
            <consortium name="France. 5:CEA/Genoscope"/>
            <consortium name="Evry"/>
            <consortium name="France"/>
            <person name="Touchon M."/>
            <person name="Barbier P."/>
            <person name="Bernardet J.F."/>
            <person name="Loux V."/>
            <person name="Vacherie B."/>
            <person name="Barbe V."/>
            <person name="Rocha E.P."/>
            <person name="Duchaud E."/>
        </authorList>
    </citation>
    <scope>NUCLEOTIDE SEQUENCE [LARGE SCALE GENOMIC DNA]</scope>
    <source>
        <strain evidence="2 3">FL-15</strain>
    </source>
</reference>
<name>G2Z1Y2_FLABF</name>
<dbReference type="RefSeq" id="WP_014084385.1">
    <property type="nucleotide sequence ID" value="NC_016001.1"/>
</dbReference>
<keyword evidence="3" id="KW-1185">Reference proteome</keyword>
<sequence>MKTIIAKNINEFLNIIHQNENFKNNWYRGHKETSYRLEPTLYRNKKEVITGEKPVQFRYYEINDENLSIKEFKKFFKGKTDNYKYSDIDYLYMMQHNGIETRLLDFTSNPLIALFFSVVDKKQVNIEKENYQSDDELDEECSAIFCIDPISVNKVSFNTESIIDLSFVKFNKIKNLRTPICIEPKNTKIDKRLENQYGKFVLFGSEVNPLDWYDITRKSILKIIIPNSKRPQILKELNNRFKINYSYVYPDNEGLKLQVKKKVEDKYKKL</sequence>